<organism evidence="2 3">
    <name type="scientific">Cytobacillus mangrovibacter</name>
    <dbReference type="NCBI Taxonomy" id="3299024"/>
    <lineage>
        <taxon>Bacteria</taxon>
        <taxon>Bacillati</taxon>
        <taxon>Bacillota</taxon>
        <taxon>Bacilli</taxon>
        <taxon>Bacillales</taxon>
        <taxon>Bacillaceae</taxon>
        <taxon>Cytobacillus</taxon>
    </lineage>
</organism>
<dbReference type="EMBL" id="JBIACJ010000003">
    <property type="protein sequence ID" value="MFE8696344.1"/>
    <property type="molecule type" value="Genomic_DNA"/>
</dbReference>
<keyword evidence="3" id="KW-1185">Reference proteome</keyword>
<gene>
    <name evidence="2" type="primary">mobB</name>
    <name evidence="2" type="ORF">ACFYKT_08245</name>
</gene>
<dbReference type="NCBIfam" id="TIGR00176">
    <property type="entry name" value="mobB"/>
    <property type="match status" value="1"/>
</dbReference>
<dbReference type="Proteomes" id="UP001601058">
    <property type="component" value="Unassembled WGS sequence"/>
</dbReference>
<comment type="caution">
    <text evidence="2">The sequence shown here is derived from an EMBL/GenBank/DDBJ whole genome shotgun (WGS) entry which is preliminary data.</text>
</comment>
<dbReference type="PANTHER" id="PTHR40072">
    <property type="entry name" value="MOLYBDOPTERIN-GUANINE DINUCLEOTIDE BIOSYNTHESIS ADAPTER PROTEIN-RELATED"/>
    <property type="match status" value="1"/>
</dbReference>
<dbReference type="RefSeq" id="WP_389218101.1">
    <property type="nucleotide sequence ID" value="NZ_JBIACJ010000003.1"/>
</dbReference>
<evidence type="ECO:0000259" key="1">
    <source>
        <dbReference type="Pfam" id="PF03205"/>
    </source>
</evidence>
<dbReference type="InterPro" id="IPR027417">
    <property type="entry name" value="P-loop_NTPase"/>
</dbReference>
<protein>
    <submittedName>
        <fullName evidence="2">Molybdopterin-guanine dinucleotide biosynthesis protein B</fullName>
    </submittedName>
</protein>
<reference evidence="2 3" key="1">
    <citation type="submission" date="2024-08" db="EMBL/GenBank/DDBJ databases">
        <title>Two novel Cytobacillus novel species.</title>
        <authorList>
            <person name="Liu G."/>
        </authorList>
    </citation>
    <scope>NUCLEOTIDE SEQUENCE [LARGE SCALE GENOMIC DNA]</scope>
    <source>
        <strain evidence="2 3">FJAT-53684</strain>
    </source>
</reference>
<evidence type="ECO:0000313" key="3">
    <source>
        <dbReference type="Proteomes" id="UP001601058"/>
    </source>
</evidence>
<dbReference type="PANTHER" id="PTHR40072:SF1">
    <property type="entry name" value="MOLYBDOPTERIN-GUANINE DINUCLEOTIDE BIOSYNTHESIS ADAPTER PROTEIN"/>
    <property type="match status" value="1"/>
</dbReference>
<feature type="domain" description="Molybdopterin-guanine dinucleotide biosynthesis protein B (MobB)" evidence="1">
    <location>
        <begin position="10"/>
        <end position="138"/>
    </location>
</feature>
<dbReference type="SUPFAM" id="SSF52540">
    <property type="entry name" value="P-loop containing nucleoside triphosphate hydrolases"/>
    <property type="match status" value="1"/>
</dbReference>
<evidence type="ECO:0000313" key="2">
    <source>
        <dbReference type="EMBL" id="MFE8696344.1"/>
    </source>
</evidence>
<dbReference type="Pfam" id="PF03205">
    <property type="entry name" value="MobB"/>
    <property type="match status" value="1"/>
</dbReference>
<name>A0ABW6JWT4_9BACI</name>
<sequence length="177" mass="19893">MAVVNKPILFQIVGYQNSGKTTVIKKIIENLSVKKFKVATIKHHGHGGKPDLVEQKDSSQHLSAGAFVSLVEGEGRILLQAEKDSWSLEEQMKVLKTLEPDYILIEGHKRAVYPKVVIVRNGEDLALLSNLNNIQAVLYWEEDVGVVKSSSYSFPFFKIGSDSSYEWICNYLINQLN</sequence>
<dbReference type="InterPro" id="IPR004435">
    <property type="entry name" value="MobB_dom"/>
</dbReference>
<proteinExistence type="predicted"/>
<accession>A0ABW6JWT4</accession>
<dbReference type="InterPro" id="IPR052539">
    <property type="entry name" value="MGD_biosynthesis_adapter"/>
</dbReference>
<dbReference type="Gene3D" id="3.40.50.300">
    <property type="entry name" value="P-loop containing nucleotide triphosphate hydrolases"/>
    <property type="match status" value="1"/>
</dbReference>